<dbReference type="InterPro" id="IPR012317">
    <property type="entry name" value="Poly(ADP-ribose)pol_cat_dom"/>
</dbReference>
<dbReference type="SUPFAM" id="SSF56399">
    <property type="entry name" value="ADP-ribosylation"/>
    <property type="match status" value="1"/>
</dbReference>
<evidence type="ECO:0000259" key="4">
    <source>
        <dbReference type="PROSITE" id="PS51059"/>
    </source>
</evidence>
<protein>
    <recommendedName>
        <fullName evidence="1">Poly [ADP-ribose] polymerase</fullName>
        <shortName evidence="1">PARP</shortName>
        <ecNumber evidence="1">2.4.2.-</ecNumber>
    </recommendedName>
</protein>
<dbReference type="AlphaFoldDB" id="A0A9P7KAI5"/>
<dbReference type="Proteomes" id="UP000775547">
    <property type="component" value="Unassembled WGS sequence"/>
</dbReference>
<feature type="compositionally biased region" description="Basic residues" evidence="3">
    <location>
        <begin position="68"/>
        <end position="80"/>
    </location>
</feature>
<accession>A0A9P7KAI5</accession>
<dbReference type="GO" id="GO:0003950">
    <property type="term" value="F:NAD+ poly-ADP-ribosyltransferase activity"/>
    <property type="evidence" value="ECO:0007669"/>
    <property type="project" value="UniProtKB-UniRule"/>
</dbReference>
<feature type="coiled-coil region" evidence="2">
    <location>
        <begin position="169"/>
        <end position="226"/>
    </location>
</feature>
<keyword evidence="2" id="KW-0175">Coiled coil</keyword>
<feature type="region of interest" description="Disordered" evidence="3">
    <location>
        <begin position="1"/>
        <end position="91"/>
    </location>
</feature>
<reference evidence="5" key="2">
    <citation type="submission" date="2021-10" db="EMBL/GenBank/DDBJ databases">
        <title>Phylogenomics reveals ancestral predisposition of the termite-cultivated fungus Termitomyces towards a domesticated lifestyle.</title>
        <authorList>
            <person name="Auxier B."/>
            <person name="Grum-Grzhimaylo A."/>
            <person name="Cardenas M.E."/>
            <person name="Lodge J.D."/>
            <person name="Laessoe T."/>
            <person name="Pedersen O."/>
            <person name="Smith M.E."/>
            <person name="Kuyper T.W."/>
            <person name="Franco-Molano E.A."/>
            <person name="Baroni T.J."/>
            <person name="Aanen D.K."/>
        </authorList>
    </citation>
    <scope>NUCLEOTIDE SEQUENCE</scope>
    <source>
        <strain evidence="5">AP01</strain>
        <tissue evidence="5">Mycelium</tissue>
    </source>
</reference>
<evidence type="ECO:0000313" key="5">
    <source>
        <dbReference type="EMBL" id="KAG5643393.1"/>
    </source>
</evidence>
<keyword evidence="6" id="KW-1185">Reference proteome</keyword>
<evidence type="ECO:0000256" key="1">
    <source>
        <dbReference type="RuleBase" id="RU362114"/>
    </source>
</evidence>
<gene>
    <name evidence="5" type="ORF">DXG03_001008</name>
</gene>
<dbReference type="EMBL" id="JABCKV010000116">
    <property type="protein sequence ID" value="KAG5643393.1"/>
    <property type="molecule type" value="Genomic_DNA"/>
</dbReference>
<dbReference type="PROSITE" id="PS51059">
    <property type="entry name" value="PARP_CATALYTIC"/>
    <property type="match status" value="1"/>
</dbReference>
<reference evidence="5" key="1">
    <citation type="submission" date="2020-07" db="EMBL/GenBank/DDBJ databases">
        <authorList>
            <person name="Nieuwenhuis M."/>
            <person name="Van De Peppel L.J.J."/>
        </authorList>
    </citation>
    <scope>NUCLEOTIDE SEQUENCE</scope>
    <source>
        <strain evidence="5">AP01</strain>
        <tissue evidence="5">Mycelium</tissue>
    </source>
</reference>
<keyword evidence="1" id="KW-0520">NAD</keyword>
<name>A0A9P7KAI5_9AGAR</name>
<dbReference type="Gene3D" id="3.90.228.10">
    <property type="match status" value="1"/>
</dbReference>
<comment type="caution">
    <text evidence="5">The sequence shown here is derived from an EMBL/GenBank/DDBJ whole genome shotgun (WGS) entry which is preliminary data.</text>
</comment>
<dbReference type="Pfam" id="PF00644">
    <property type="entry name" value="PARP"/>
    <property type="match status" value="1"/>
</dbReference>
<organism evidence="5 6">
    <name type="scientific">Asterophora parasitica</name>
    <dbReference type="NCBI Taxonomy" id="117018"/>
    <lineage>
        <taxon>Eukaryota</taxon>
        <taxon>Fungi</taxon>
        <taxon>Dikarya</taxon>
        <taxon>Basidiomycota</taxon>
        <taxon>Agaricomycotina</taxon>
        <taxon>Agaricomycetes</taxon>
        <taxon>Agaricomycetidae</taxon>
        <taxon>Agaricales</taxon>
        <taxon>Tricholomatineae</taxon>
        <taxon>Lyophyllaceae</taxon>
        <taxon>Asterophora</taxon>
    </lineage>
</organism>
<sequence length="370" mass="41007">MAMPGSSHFIDLTVDDEDDQDFTPRNSRTAARVKDRRPQEPLQLGSVIELTDSSDEDVNLKAHPNLQSRHKKHPRHKRPKLQLCSSSESDDEIIELNSSPETSPARGKAKTNAGHQATNVTLENEALARHLAHEEGRNGSDDEIIELSNSAVASPTKGKGKGKAQEHSILQDEALARRLALEYEEANNNRSAHDIAEDEELARRLAKEEERSLRQLMSKIEKKKEGIVFSVVVNAADNTLHDGSPAHPDDLERFEPWKKLCEGNGLKVKKCDILVHWFVNYELEKRFEAACDKLEQVMGKRSEELQLFHGTAAPNIESILNGGFRIGGVGDQRVVNGTAMGYGIYFATHAATSLGYAMGGNKIFACRGAW</sequence>
<dbReference type="EC" id="2.4.2.-" evidence="1"/>
<feature type="domain" description="PARP catalytic" evidence="4">
    <location>
        <begin position="238"/>
        <end position="370"/>
    </location>
</feature>
<evidence type="ECO:0000256" key="3">
    <source>
        <dbReference type="SAM" id="MobiDB-lite"/>
    </source>
</evidence>
<evidence type="ECO:0000256" key="2">
    <source>
        <dbReference type="SAM" id="Coils"/>
    </source>
</evidence>
<dbReference type="OrthoDB" id="10256774at2759"/>
<evidence type="ECO:0000313" key="6">
    <source>
        <dbReference type="Proteomes" id="UP000775547"/>
    </source>
</evidence>
<keyword evidence="1" id="KW-0808">Transferase</keyword>
<keyword evidence="1" id="KW-0328">Glycosyltransferase</keyword>
<proteinExistence type="predicted"/>